<organism evidence="2">
    <name type="scientific">Podoviridae sp. ctZkC8</name>
    <dbReference type="NCBI Taxonomy" id="2825259"/>
    <lineage>
        <taxon>Viruses</taxon>
        <taxon>Duplodnaviria</taxon>
        <taxon>Heunggongvirae</taxon>
        <taxon>Uroviricota</taxon>
        <taxon>Caudoviricetes</taxon>
    </lineage>
</organism>
<evidence type="ECO:0000313" key="2">
    <source>
        <dbReference type="EMBL" id="DAF91910.1"/>
    </source>
</evidence>
<name>A0A8S5UC18_9CAUD</name>
<feature type="region of interest" description="Disordered" evidence="1">
    <location>
        <begin position="1"/>
        <end position="34"/>
    </location>
</feature>
<reference evidence="2" key="1">
    <citation type="journal article" date="2021" name="Proc. Natl. Acad. Sci. U.S.A.">
        <title>A Catalog of Tens of Thousands of Viruses from Human Metagenomes Reveals Hidden Associations with Chronic Diseases.</title>
        <authorList>
            <person name="Tisza M.J."/>
            <person name="Buck C.B."/>
        </authorList>
    </citation>
    <scope>NUCLEOTIDE SEQUENCE</scope>
    <source>
        <strain evidence="2">CtZkC8</strain>
    </source>
</reference>
<proteinExistence type="predicted"/>
<evidence type="ECO:0000256" key="1">
    <source>
        <dbReference type="SAM" id="MobiDB-lite"/>
    </source>
</evidence>
<dbReference type="EMBL" id="BK016062">
    <property type="protein sequence ID" value="DAF91910.1"/>
    <property type="molecule type" value="Genomic_DNA"/>
</dbReference>
<feature type="compositionally biased region" description="Polar residues" evidence="1">
    <location>
        <begin position="22"/>
        <end position="34"/>
    </location>
</feature>
<sequence length="34" mass="3716">MVAALRGDTGKLYLGRPDSECHITNGNERSVNLQ</sequence>
<accession>A0A8S5UC18</accession>
<protein>
    <submittedName>
        <fullName evidence="2">Uncharacterized protein</fullName>
    </submittedName>
</protein>